<protein>
    <submittedName>
        <fullName evidence="2">Uncharacterized protein</fullName>
    </submittedName>
</protein>
<name>A0ABN0CQG9_9BACE</name>
<proteinExistence type="predicted"/>
<comment type="caution">
    <text evidence="2">The sequence shown here is derived from an EMBL/GenBank/DDBJ whole genome shotgun (WGS) entry which is preliminary data.</text>
</comment>
<organism evidence="2 3">
    <name type="scientific">Bacteroides clarus YIT 12056</name>
    <dbReference type="NCBI Taxonomy" id="762984"/>
    <lineage>
        <taxon>Bacteria</taxon>
        <taxon>Pseudomonadati</taxon>
        <taxon>Bacteroidota</taxon>
        <taxon>Bacteroidia</taxon>
        <taxon>Bacteroidales</taxon>
        <taxon>Bacteroidaceae</taxon>
        <taxon>Bacteroides</taxon>
    </lineage>
</organism>
<reference evidence="2 3" key="1">
    <citation type="submission" date="2011-02" db="EMBL/GenBank/DDBJ databases">
        <authorList>
            <person name="Weinstock G."/>
            <person name="Sodergren E."/>
            <person name="Clifton S."/>
            <person name="Fulton L."/>
            <person name="Fulton B."/>
            <person name="Courtney L."/>
            <person name="Fronick C."/>
            <person name="Harrison M."/>
            <person name="Strong C."/>
            <person name="Farmer C."/>
            <person name="Delahaunty K."/>
            <person name="Markovic C."/>
            <person name="Hall O."/>
            <person name="Minx P."/>
            <person name="Tomlinson C."/>
            <person name="Mitreva M."/>
            <person name="Hou S."/>
            <person name="Chen J."/>
            <person name="Wollam A."/>
            <person name="Pepin K.H."/>
            <person name="Johnson M."/>
            <person name="Bhonagiri V."/>
            <person name="Zhang X."/>
            <person name="Suruliraj S."/>
            <person name="Warren W."/>
            <person name="Chinwalla A."/>
            <person name="Mardis E.R."/>
            <person name="Wilson R.K."/>
        </authorList>
    </citation>
    <scope>NUCLEOTIDE SEQUENCE [LARGE SCALE GENOMIC DNA]</scope>
    <source>
        <strain evidence="2 3">YIT 12056</strain>
    </source>
</reference>
<keyword evidence="3" id="KW-1185">Reference proteome</keyword>
<evidence type="ECO:0000313" key="2">
    <source>
        <dbReference type="EMBL" id="EGF53236.1"/>
    </source>
</evidence>
<feature type="region of interest" description="Disordered" evidence="1">
    <location>
        <begin position="1"/>
        <end position="20"/>
    </location>
</feature>
<dbReference type="Proteomes" id="UP000010321">
    <property type="component" value="Unassembled WGS sequence"/>
</dbReference>
<dbReference type="EMBL" id="AFBM01000009">
    <property type="protein sequence ID" value="EGF53236.1"/>
    <property type="molecule type" value="Genomic_DNA"/>
</dbReference>
<evidence type="ECO:0000313" key="3">
    <source>
        <dbReference type="Proteomes" id="UP000010321"/>
    </source>
</evidence>
<evidence type="ECO:0000256" key="1">
    <source>
        <dbReference type="SAM" id="MobiDB-lite"/>
    </source>
</evidence>
<sequence>MLEDNFNNASKKNNSSIAPNGTVAKINSFLLRETEFSTFYFAFFKS</sequence>
<accession>A0ABN0CQG9</accession>
<gene>
    <name evidence="2" type="ORF">HMPREF9445_01020</name>
</gene>